<comment type="caution">
    <text evidence="1">The sequence shown here is derived from an EMBL/GenBank/DDBJ whole genome shotgun (WGS) entry which is preliminary data.</text>
</comment>
<protein>
    <recommendedName>
        <fullName evidence="3">Right handed beta helix domain-containing protein</fullName>
    </recommendedName>
</protein>
<evidence type="ECO:0000313" key="1">
    <source>
        <dbReference type="EMBL" id="KAA6366975.1"/>
    </source>
</evidence>
<feature type="non-terminal residue" evidence="1">
    <location>
        <position position="1"/>
    </location>
</feature>
<feature type="non-terminal residue" evidence="1">
    <location>
        <position position="732"/>
    </location>
</feature>
<accession>A0A5J4UBH3</accession>
<organism evidence="1 2">
    <name type="scientific">Streblomastix strix</name>
    <dbReference type="NCBI Taxonomy" id="222440"/>
    <lineage>
        <taxon>Eukaryota</taxon>
        <taxon>Metamonada</taxon>
        <taxon>Preaxostyla</taxon>
        <taxon>Oxymonadida</taxon>
        <taxon>Streblomastigidae</taxon>
        <taxon>Streblomastix</taxon>
    </lineage>
</organism>
<name>A0A5J4UBH3_9EUKA</name>
<proteinExistence type="predicted"/>
<dbReference type="SUPFAM" id="SSF51126">
    <property type="entry name" value="Pectin lyase-like"/>
    <property type="match status" value="1"/>
</dbReference>
<dbReference type="PANTHER" id="PTHR11319:SF35">
    <property type="entry name" value="OUTER MEMBRANE PROTEIN PMPC-RELATED"/>
    <property type="match status" value="1"/>
</dbReference>
<gene>
    <name evidence="1" type="ORF">EZS28_037498</name>
</gene>
<reference evidence="1 2" key="1">
    <citation type="submission" date="2019-03" db="EMBL/GenBank/DDBJ databases">
        <title>Single cell metagenomics reveals metabolic interactions within the superorganism composed of flagellate Streblomastix strix and complex community of Bacteroidetes bacteria on its surface.</title>
        <authorList>
            <person name="Treitli S.C."/>
            <person name="Kolisko M."/>
            <person name="Husnik F."/>
            <person name="Keeling P."/>
            <person name="Hampl V."/>
        </authorList>
    </citation>
    <scope>NUCLEOTIDE SEQUENCE [LARGE SCALE GENOMIC DNA]</scope>
    <source>
        <strain evidence="1">ST1C</strain>
    </source>
</reference>
<dbReference type="Proteomes" id="UP000324800">
    <property type="component" value="Unassembled WGS sequence"/>
</dbReference>
<dbReference type="InterPro" id="IPR011050">
    <property type="entry name" value="Pectin_lyase_fold/virulence"/>
</dbReference>
<dbReference type="EMBL" id="SNRW01018806">
    <property type="protein sequence ID" value="KAA6366975.1"/>
    <property type="molecule type" value="Genomic_DNA"/>
</dbReference>
<sequence>TATGGTGTFYIEASGPNYEINLLGKMIFERCNSDEYGGGLMIQCSSAGQITINEMSFTNCTSAMYGGGFFSKFDSGTQMTISGKVTYDKCQCTGRQGSSQSFGGGQYLEAGEDCKINVTGELEYKECEAHQGGGLYIDIRSKAIVEIKKATFTDSKSRLDGGGLFLYVWLEAQFTVYGTTSFKNCNSSLRGGGIYLNVDNGTVNFNPTEQILIEDCNCIQNGSGICCSITNKGQLYINNIKFRNCISQYFGGGIYTNINSEGQLMLDKSCEFYKCQSQVNGGGIHANISSEGQLTLVDQCEFNQCETGYDGSGIWANLVSGGHMTMSGSFSFIDCIGTSTSAYGLGGGLYAYTNNENCSLIFQGSMTFDGCQSVSGGGGAYLRVSNNSILIMSGSCSFTDCSSGGHGGGLSITTLGKGYDINLQASMQFDGCKSGGSGGGLYFYTFYIGQITINQMSFSDCNSTDSGGGAYSLLGYGAQMTITGKMSFYDCHYQETERGYGGGQFLEARIQQSLINVTGELEYNKCEAYNQGGGLHIVVQGNSTIEINKASFTDCLSNQDGGCIALLVYTGSQFTIYGTVSIMNCNSSRYGGGIYLEINNGIVSLNPTEQILIENCTCDGSGCGIYCSITNKGKIQVNNTKFKNCNSERNGGGIYATIQAEGQLILDNLCELSQCKSNGNGGGIYATVDFTTQCTFIIKYAFIHDCKALNNTSLSYPDSGFGGGIFLGGSKK</sequence>
<evidence type="ECO:0000313" key="2">
    <source>
        <dbReference type="Proteomes" id="UP000324800"/>
    </source>
</evidence>
<evidence type="ECO:0008006" key="3">
    <source>
        <dbReference type="Google" id="ProtNLM"/>
    </source>
</evidence>
<dbReference type="AlphaFoldDB" id="A0A5J4UBH3"/>
<dbReference type="PANTHER" id="PTHR11319">
    <property type="entry name" value="G PROTEIN-COUPLED RECEPTOR-RELATED"/>
    <property type="match status" value="1"/>
</dbReference>